<dbReference type="OrthoDB" id="8584059at2"/>
<dbReference type="SUPFAM" id="SSF52467">
    <property type="entry name" value="DHS-like NAD/FAD-binding domain"/>
    <property type="match status" value="1"/>
</dbReference>
<feature type="domain" description="Electron transfer flavoprotein alpha/beta-subunit N-terminal" evidence="5">
    <location>
        <begin position="101"/>
        <end position="241"/>
    </location>
</feature>
<dbReference type="RefSeq" id="WP_141377834.1">
    <property type="nucleotide sequence ID" value="NZ_BAPL01000026.1"/>
</dbReference>
<dbReference type="InterPro" id="IPR029035">
    <property type="entry name" value="DHS-like_NAD/FAD-binding_dom"/>
</dbReference>
<dbReference type="InterPro" id="IPR014729">
    <property type="entry name" value="Rossmann-like_a/b/a_fold"/>
</dbReference>
<evidence type="ECO:0000256" key="1">
    <source>
        <dbReference type="ARBA" id="ARBA00005817"/>
    </source>
</evidence>
<reference evidence="6 7" key="1">
    <citation type="submission" date="2019-06" db="EMBL/GenBank/DDBJ databases">
        <title>Whole genome shotgun sequence of Acetobacter peroxydans NBRC 13755.</title>
        <authorList>
            <person name="Hosoyama A."/>
            <person name="Uohara A."/>
            <person name="Ohji S."/>
            <person name="Ichikawa N."/>
        </authorList>
    </citation>
    <scope>NUCLEOTIDE SEQUENCE [LARGE SCALE GENOMIC DNA]</scope>
    <source>
        <strain evidence="6 7">NBRC 13755</strain>
    </source>
</reference>
<dbReference type="PANTHER" id="PTHR43153">
    <property type="entry name" value="ELECTRON TRANSFER FLAVOPROTEIN ALPHA"/>
    <property type="match status" value="1"/>
</dbReference>
<dbReference type="SUPFAM" id="SSF52402">
    <property type="entry name" value="Adenine nucleotide alpha hydrolases-like"/>
    <property type="match status" value="1"/>
</dbReference>
<proteinExistence type="inferred from homology"/>
<feature type="region of interest" description="Disordered" evidence="3">
    <location>
        <begin position="1"/>
        <end position="22"/>
    </location>
</feature>
<dbReference type="EMBL" id="BJMV01000017">
    <property type="protein sequence ID" value="GEB86568.1"/>
    <property type="molecule type" value="Genomic_DNA"/>
</dbReference>
<dbReference type="InterPro" id="IPR001308">
    <property type="entry name" value="ETF_a/FixB"/>
</dbReference>
<keyword evidence="7" id="KW-1185">Reference proteome</keyword>
<dbReference type="GO" id="GO:0033539">
    <property type="term" value="P:fatty acid beta-oxidation using acyl-CoA dehydrogenase"/>
    <property type="evidence" value="ECO:0007669"/>
    <property type="project" value="TreeGrafter"/>
</dbReference>
<accession>A0A4Y3TXU8</accession>
<keyword evidence="2" id="KW-0249">Electron transport</keyword>
<protein>
    <submittedName>
        <fullName evidence="6">Electron transfer flavoprotein subunit alpha</fullName>
    </submittedName>
</protein>
<gene>
    <name evidence="6" type="ORF">APE01nite_23650</name>
</gene>
<evidence type="ECO:0000259" key="4">
    <source>
        <dbReference type="Pfam" id="PF00766"/>
    </source>
</evidence>
<evidence type="ECO:0000256" key="3">
    <source>
        <dbReference type="SAM" id="MobiDB-lite"/>
    </source>
</evidence>
<dbReference type="Gene3D" id="3.40.50.620">
    <property type="entry name" value="HUPs"/>
    <property type="match status" value="1"/>
</dbReference>
<evidence type="ECO:0000256" key="2">
    <source>
        <dbReference type="ARBA" id="ARBA00022982"/>
    </source>
</evidence>
<dbReference type="Proteomes" id="UP000317730">
    <property type="component" value="Unassembled WGS sequence"/>
</dbReference>
<dbReference type="InterPro" id="IPR014731">
    <property type="entry name" value="ETF_asu_C"/>
</dbReference>
<comment type="caution">
    <text evidence="6">The sequence shown here is derived from an EMBL/GenBank/DDBJ whole genome shotgun (WGS) entry which is preliminary data.</text>
</comment>
<dbReference type="PANTHER" id="PTHR43153:SF1">
    <property type="entry name" value="ELECTRON TRANSFER FLAVOPROTEIN SUBUNIT ALPHA, MITOCHONDRIAL"/>
    <property type="match status" value="1"/>
</dbReference>
<evidence type="ECO:0000313" key="6">
    <source>
        <dbReference type="EMBL" id="GEB86568.1"/>
    </source>
</evidence>
<organism evidence="6 7">
    <name type="scientific">Acetobacter peroxydans</name>
    <dbReference type="NCBI Taxonomy" id="104098"/>
    <lineage>
        <taxon>Bacteria</taxon>
        <taxon>Pseudomonadati</taxon>
        <taxon>Pseudomonadota</taxon>
        <taxon>Alphaproteobacteria</taxon>
        <taxon>Acetobacterales</taxon>
        <taxon>Acetobacteraceae</taxon>
        <taxon>Acetobacter</taxon>
    </lineage>
</organism>
<feature type="domain" description="Electron transfer flavoprotein alpha subunit C-terminal" evidence="4">
    <location>
        <begin position="286"/>
        <end position="361"/>
    </location>
</feature>
<dbReference type="GO" id="GO:0009055">
    <property type="term" value="F:electron transfer activity"/>
    <property type="evidence" value="ECO:0007669"/>
    <property type="project" value="InterPro"/>
</dbReference>
<keyword evidence="2" id="KW-0813">Transport</keyword>
<dbReference type="Gene3D" id="3.40.50.1220">
    <property type="entry name" value="TPP-binding domain"/>
    <property type="match status" value="1"/>
</dbReference>
<name>A0A4Y3TXU8_9PROT</name>
<dbReference type="InterPro" id="IPR014730">
    <property type="entry name" value="ETF_a/b_N"/>
</dbReference>
<evidence type="ECO:0000313" key="7">
    <source>
        <dbReference type="Proteomes" id="UP000317730"/>
    </source>
</evidence>
<evidence type="ECO:0000259" key="5">
    <source>
        <dbReference type="Pfam" id="PF01012"/>
    </source>
</evidence>
<dbReference type="Pfam" id="PF00766">
    <property type="entry name" value="ETF_alpha"/>
    <property type="match status" value="1"/>
</dbReference>
<dbReference type="GO" id="GO:0050660">
    <property type="term" value="F:flavin adenine dinucleotide binding"/>
    <property type="evidence" value="ECO:0007669"/>
    <property type="project" value="InterPro"/>
</dbReference>
<dbReference type="AlphaFoldDB" id="A0A4Y3TXU8"/>
<sequence length="410" mass="43376">MTGRIRRAPFAERAARRQTGRGGRVRFVMGTTPAVVLDSRRRDPRAERARQTVPGAAGRRRIIWGSARPGQATVVSGVSAPRTIRVEDPAMLVLAVPDFEEMRLSRFDRQILGAARLVADGGKGAVGVLCPADLPEDQRVALSQAGADRLFFLPAGRSDPAQQARAVLHWFRASGAAHILLPESPDGADRARRVAVAGGCGFMGGIQAFSLRAVIAPCHAMRRERVVQALPQVMTLEEDRVAAYAGLPHEIVQTDWQPEDVAEKPVINGRVRLGEAIAGDPASLPLAEAPFVVAAGNGVSDFTTFAELVRALGATPGASRVVCDAGYMPRQAQVGASGTVLDAACYLAMGISGAPQHLQGIGRVENIIAVNTDLHAAMVARASLAIIADAQEVMPALLRLAQQEGENPCV</sequence>
<comment type="similarity">
    <text evidence="1">Belongs to the ETF alpha-subunit/FixB family.</text>
</comment>
<dbReference type="Pfam" id="PF01012">
    <property type="entry name" value="ETF"/>
    <property type="match status" value="1"/>
</dbReference>